<evidence type="ECO:0000256" key="10">
    <source>
        <dbReference type="ARBA" id="ARBA00023136"/>
    </source>
</evidence>
<dbReference type="InterPro" id="IPR003968">
    <property type="entry name" value="K_chnl_volt-dep_Kv"/>
</dbReference>
<dbReference type="Pfam" id="PF00520">
    <property type="entry name" value="Ion_trans"/>
    <property type="match status" value="1"/>
</dbReference>
<evidence type="ECO:0000256" key="11">
    <source>
        <dbReference type="ARBA" id="ARBA00023303"/>
    </source>
</evidence>
<evidence type="ECO:0000256" key="9">
    <source>
        <dbReference type="ARBA" id="ARBA00023065"/>
    </source>
</evidence>
<keyword evidence="6" id="KW-0851">Voltage-gated channel</keyword>
<dbReference type="InterPro" id="IPR027359">
    <property type="entry name" value="Volt_channel_dom_sf"/>
</dbReference>
<comment type="subcellular location">
    <subcellularLocation>
        <location evidence="1">Membrane</location>
        <topology evidence="1">Multi-pass membrane protein</topology>
    </subcellularLocation>
</comment>
<keyword evidence="3" id="KW-0633">Potassium transport</keyword>
<dbReference type="InterPro" id="IPR005821">
    <property type="entry name" value="Ion_trans_dom"/>
</dbReference>
<dbReference type="PANTHER" id="PTHR11537:SF278">
    <property type="entry name" value="SHAW-LIKE, ISOFORM C"/>
    <property type="match status" value="1"/>
</dbReference>
<keyword evidence="10 12" id="KW-0472">Membrane</keyword>
<name>A0A6H5FV89_9HEMI</name>
<evidence type="ECO:0000256" key="2">
    <source>
        <dbReference type="ARBA" id="ARBA00022448"/>
    </source>
</evidence>
<dbReference type="Gene3D" id="1.10.287.70">
    <property type="match status" value="1"/>
</dbReference>
<evidence type="ECO:0000256" key="12">
    <source>
        <dbReference type="SAM" id="Phobius"/>
    </source>
</evidence>
<gene>
    <name evidence="14" type="ORF">NTEN_LOCUS107</name>
</gene>
<organism evidence="14 15">
    <name type="scientific">Nesidiocoris tenuis</name>
    <dbReference type="NCBI Taxonomy" id="355587"/>
    <lineage>
        <taxon>Eukaryota</taxon>
        <taxon>Metazoa</taxon>
        <taxon>Ecdysozoa</taxon>
        <taxon>Arthropoda</taxon>
        <taxon>Hexapoda</taxon>
        <taxon>Insecta</taxon>
        <taxon>Pterygota</taxon>
        <taxon>Neoptera</taxon>
        <taxon>Paraneoptera</taxon>
        <taxon>Hemiptera</taxon>
        <taxon>Heteroptera</taxon>
        <taxon>Panheteroptera</taxon>
        <taxon>Cimicomorpha</taxon>
        <taxon>Miridae</taxon>
        <taxon>Dicyphina</taxon>
        <taxon>Nesidiocoris</taxon>
    </lineage>
</organism>
<keyword evidence="2" id="KW-0813">Transport</keyword>
<keyword evidence="8 12" id="KW-1133">Transmembrane helix</keyword>
<dbReference type="PRINTS" id="PR01491">
    <property type="entry name" value="KVCHANNEL"/>
</dbReference>
<keyword evidence="4 12" id="KW-0812">Transmembrane</keyword>
<evidence type="ECO:0000313" key="14">
    <source>
        <dbReference type="EMBL" id="CAA9993120.1"/>
    </source>
</evidence>
<keyword evidence="11" id="KW-0407">Ion channel</keyword>
<dbReference type="InterPro" id="IPR028325">
    <property type="entry name" value="VG_K_chnl"/>
</dbReference>
<dbReference type="GO" id="GO:0001508">
    <property type="term" value="P:action potential"/>
    <property type="evidence" value="ECO:0007669"/>
    <property type="project" value="TreeGrafter"/>
</dbReference>
<feature type="transmembrane region" description="Helical" evidence="12">
    <location>
        <begin position="246"/>
        <end position="267"/>
    </location>
</feature>
<evidence type="ECO:0000313" key="15">
    <source>
        <dbReference type="Proteomes" id="UP000479000"/>
    </source>
</evidence>
<accession>A0A6H5FV89</accession>
<reference evidence="14 15" key="1">
    <citation type="submission" date="2020-02" db="EMBL/GenBank/DDBJ databases">
        <authorList>
            <person name="Ferguson B K."/>
        </authorList>
    </citation>
    <scope>NUCLEOTIDE SEQUENCE [LARGE SCALE GENOMIC DNA]</scope>
</reference>
<evidence type="ECO:0000256" key="4">
    <source>
        <dbReference type="ARBA" id="ARBA00022692"/>
    </source>
</evidence>
<dbReference type="GO" id="GO:0032809">
    <property type="term" value="C:neuronal cell body membrane"/>
    <property type="evidence" value="ECO:0007669"/>
    <property type="project" value="TreeGrafter"/>
</dbReference>
<dbReference type="AlphaFoldDB" id="A0A6H5FV89"/>
<dbReference type="SUPFAM" id="SSF81324">
    <property type="entry name" value="Voltage-gated potassium channels"/>
    <property type="match status" value="1"/>
</dbReference>
<keyword evidence="5" id="KW-0631">Potassium channel</keyword>
<dbReference type="Gene3D" id="1.20.120.350">
    <property type="entry name" value="Voltage-gated potassium channels. Chain C"/>
    <property type="match status" value="1"/>
</dbReference>
<dbReference type="GO" id="GO:0043679">
    <property type="term" value="C:axon terminus"/>
    <property type="evidence" value="ECO:0007669"/>
    <property type="project" value="TreeGrafter"/>
</dbReference>
<protein>
    <recommendedName>
        <fullName evidence="13">Ion transport domain-containing protein</fullName>
    </recommendedName>
</protein>
<dbReference type="GO" id="GO:0042734">
    <property type="term" value="C:presynaptic membrane"/>
    <property type="evidence" value="ECO:0007669"/>
    <property type="project" value="TreeGrafter"/>
</dbReference>
<evidence type="ECO:0000256" key="3">
    <source>
        <dbReference type="ARBA" id="ARBA00022538"/>
    </source>
</evidence>
<feature type="transmembrane region" description="Helical" evidence="12">
    <location>
        <begin position="92"/>
        <end position="110"/>
    </location>
</feature>
<proteinExistence type="predicted"/>
<dbReference type="GO" id="GO:0045211">
    <property type="term" value="C:postsynaptic membrane"/>
    <property type="evidence" value="ECO:0007669"/>
    <property type="project" value="TreeGrafter"/>
</dbReference>
<dbReference type="PRINTS" id="PR00169">
    <property type="entry name" value="KCHANNEL"/>
</dbReference>
<dbReference type="Proteomes" id="UP000479000">
    <property type="component" value="Unassembled WGS sequence"/>
</dbReference>
<keyword evidence="9" id="KW-0406">Ion transport</keyword>
<evidence type="ECO:0000256" key="6">
    <source>
        <dbReference type="ARBA" id="ARBA00022882"/>
    </source>
</evidence>
<keyword evidence="7" id="KW-0630">Potassium</keyword>
<keyword evidence="15" id="KW-1185">Reference proteome</keyword>
<feature type="domain" description="Ion transport" evidence="13">
    <location>
        <begin position="94"/>
        <end position="268"/>
    </location>
</feature>
<dbReference type="EMBL" id="CADCXU010000176">
    <property type="protein sequence ID" value="CAA9993120.1"/>
    <property type="molecule type" value="Genomic_DNA"/>
</dbReference>
<sequence length="328" mass="37945">MLMFFWVKKIVESSKNGAFYCIQLKALPGSALWIFCIQLIQLLGHTYKNIFHHLPSQVMAKLFYEHPLSILPVNNCHLNPYSCSFARLPPSVVGLMSVFFIFVSVLTFALKTHPDVRVPVMLNLTRYGSNNTTWTEIKLRSDPHVCFFYIELVCNVWFTFELIVRLIVAPNKVQFMRSPVNMIDVMATLSFYTDVLLQDPIARTLDKADILEFFSIVRILRLFKLTRHSPGLKILIHTFKASAKELALLVFFLVLGIVVFASLVYYAERLQVRHRIFENSITGIPVALGNMRARRISFRYVRRTLQILHRGSFFDCKDKPRDTYIGTP</sequence>
<evidence type="ECO:0000256" key="1">
    <source>
        <dbReference type="ARBA" id="ARBA00004141"/>
    </source>
</evidence>
<evidence type="ECO:0000256" key="8">
    <source>
        <dbReference type="ARBA" id="ARBA00022989"/>
    </source>
</evidence>
<dbReference type="GO" id="GO:0008076">
    <property type="term" value="C:voltage-gated potassium channel complex"/>
    <property type="evidence" value="ECO:0007669"/>
    <property type="project" value="InterPro"/>
</dbReference>
<evidence type="ECO:0000256" key="7">
    <source>
        <dbReference type="ARBA" id="ARBA00022958"/>
    </source>
</evidence>
<dbReference type="GO" id="GO:0032590">
    <property type="term" value="C:dendrite membrane"/>
    <property type="evidence" value="ECO:0007669"/>
    <property type="project" value="TreeGrafter"/>
</dbReference>
<dbReference type="PANTHER" id="PTHR11537">
    <property type="entry name" value="VOLTAGE-GATED POTASSIUM CHANNEL"/>
    <property type="match status" value="1"/>
</dbReference>
<feature type="transmembrane region" description="Helical" evidence="12">
    <location>
        <begin position="147"/>
        <end position="168"/>
    </location>
</feature>
<evidence type="ECO:0000259" key="13">
    <source>
        <dbReference type="Pfam" id="PF00520"/>
    </source>
</evidence>
<evidence type="ECO:0000256" key="5">
    <source>
        <dbReference type="ARBA" id="ARBA00022826"/>
    </source>
</evidence>
<dbReference type="OrthoDB" id="10025005at2759"/>
<dbReference type="GO" id="GO:0005251">
    <property type="term" value="F:delayed rectifier potassium channel activity"/>
    <property type="evidence" value="ECO:0007669"/>
    <property type="project" value="TreeGrafter"/>
</dbReference>